<dbReference type="RefSeq" id="WP_202779296.1">
    <property type="nucleotide sequence ID" value="NZ_CP065425.1"/>
</dbReference>
<dbReference type="InterPro" id="IPR043148">
    <property type="entry name" value="TagF_C"/>
</dbReference>
<dbReference type="Pfam" id="PF04464">
    <property type="entry name" value="Glyphos_transf"/>
    <property type="match status" value="1"/>
</dbReference>
<dbReference type="EMBL" id="CP065425">
    <property type="protein sequence ID" value="QQZ10354.1"/>
    <property type="molecule type" value="Genomic_DNA"/>
</dbReference>
<keyword evidence="3" id="KW-1185">Reference proteome</keyword>
<accession>A0ABX7E503</accession>
<dbReference type="Gene3D" id="3.40.50.12580">
    <property type="match status" value="1"/>
</dbReference>
<protein>
    <submittedName>
        <fullName evidence="2">CDP-glycerol glycerophosphotransferase family protein</fullName>
    </submittedName>
</protein>
<organism evidence="2 3">
    <name type="scientific">Heyndrickxia vini</name>
    <dbReference type="NCBI Taxonomy" id="1476025"/>
    <lineage>
        <taxon>Bacteria</taxon>
        <taxon>Bacillati</taxon>
        <taxon>Bacillota</taxon>
        <taxon>Bacilli</taxon>
        <taxon>Bacillales</taxon>
        <taxon>Bacillaceae</taxon>
        <taxon>Heyndrickxia</taxon>
    </lineage>
</organism>
<feature type="domain" description="TarS C-terminal" evidence="1">
    <location>
        <begin position="144"/>
        <end position="288"/>
    </location>
</feature>
<evidence type="ECO:0000313" key="2">
    <source>
        <dbReference type="EMBL" id="QQZ10354.1"/>
    </source>
</evidence>
<name>A0ABX7E503_9BACI</name>
<sequence length="668" mass="78706">MSSSKSKESQQPFLHRLEVHQNSNDLIIKGDFTNNFQACELWIRSQDKEQSIKIAEMAPSSTFHFEMNMEKIYKQLQIKHQKEVFNFYLTTDTNKFIRLGCFAKTHITIKNAFTFDGENSYLFLTKKGNLSISFNQEPKFRQKNQIIKVSGKQNTVHIKGKIITYSSLLLNCSVLLKGRETRKEIIVPITFTHLEQESAAKYGFNRYSYEAKLPMHEIDNGKLIVEDIYDLFLVMHVHDHQEEIVKRITNPISLDKNIIKEVNATDNNLVAVISPYFTFKKYNLSLEVTIFSRENFAYMNRLLRWAWLLRPFFKRKDIWIVGERTYKAQDTGYHFFKYMRQQHRNKHVYYIMDTKSPEYKNVESLGNVLDFKSKQHIFNTIMSTRVISSHHPDYLFPIRTKKFKQAVRATKVFLQHGVMGTKNMVANYGKDAIGFDTDLFLVSSDFEKNMIINEFGYTPDQVFVTGLSRFDDLLKNDIATKRQLLIIPTWRDWIGSKSNFLETEYYERYHELVTNKKLHDLAIEYQFDIVFCLHPNMQKYTSNFKNAPIKVISQGEVNVQTLLKESALMVTDYSSVAFDFSFLHKPIIYYQFDRDKFFGDKPSHLDIDNDLPGDIVFEEDSLLALLEDYAKKNFQAKEENIIKSTKFLKYRDQESNNRIYKVIKENSK</sequence>
<dbReference type="SUPFAM" id="SSF53756">
    <property type="entry name" value="UDP-Glycosyltransferase/glycogen phosphorylase"/>
    <property type="match status" value="1"/>
</dbReference>
<proteinExistence type="predicted"/>
<dbReference type="InterPro" id="IPR041038">
    <property type="entry name" value="TarS_C1"/>
</dbReference>
<reference evidence="2 3" key="1">
    <citation type="submission" date="2020-11" db="EMBL/GenBank/DDBJ databases">
        <title>Taxonomic evaluation of the Bacillus sporothermodurans group of bacteria based on whole genome sequences.</title>
        <authorList>
            <person name="Fiedler G."/>
            <person name="Herbstmann A.-D."/>
            <person name="Doll E."/>
            <person name="Wenning M."/>
            <person name="Brinks E."/>
            <person name="Kabisch J."/>
            <person name="Breitenwieser F."/>
            <person name="Lappann M."/>
            <person name="Boehnlein C."/>
            <person name="Franz C."/>
        </authorList>
    </citation>
    <scope>NUCLEOTIDE SEQUENCE [LARGE SCALE GENOMIC DNA]</scope>
    <source>
        <strain evidence="2 3">JCM 19841</strain>
    </source>
</reference>
<dbReference type="PANTHER" id="PTHR37316">
    <property type="entry name" value="TEICHOIC ACID GLYCEROL-PHOSPHATE PRIMASE"/>
    <property type="match status" value="1"/>
</dbReference>
<evidence type="ECO:0000313" key="3">
    <source>
        <dbReference type="Proteomes" id="UP000595691"/>
    </source>
</evidence>
<dbReference type="InterPro" id="IPR051612">
    <property type="entry name" value="Teichoic_Acid_Biosynth"/>
</dbReference>
<evidence type="ECO:0000259" key="1">
    <source>
        <dbReference type="Pfam" id="PF18674"/>
    </source>
</evidence>
<gene>
    <name evidence="2" type="ORF">I5776_05245</name>
</gene>
<dbReference type="Pfam" id="PF18674">
    <property type="entry name" value="TarS_C1"/>
    <property type="match status" value="1"/>
</dbReference>
<dbReference type="InterPro" id="IPR007554">
    <property type="entry name" value="Glycerophosphate_synth"/>
</dbReference>
<dbReference type="Proteomes" id="UP000595691">
    <property type="component" value="Chromosome"/>
</dbReference>
<dbReference type="PANTHER" id="PTHR37316:SF3">
    <property type="entry name" value="TEICHOIC ACID GLYCEROL-PHOSPHATE TRANSFERASE"/>
    <property type="match status" value="1"/>
</dbReference>